<feature type="compositionally biased region" description="Basic and acidic residues" evidence="1">
    <location>
        <begin position="15"/>
        <end position="24"/>
    </location>
</feature>
<feature type="region of interest" description="Disordered" evidence="1">
    <location>
        <begin position="1"/>
        <end position="83"/>
    </location>
</feature>
<proteinExistence type="predicted"/>
<feature type="compositionally biased region" description="Polar residues" evidence="1">
    <location>
        <begin position="65"/>
        <end position="74"/>
    </location>
</feature>
<sequence>MAAAFRFSAQLEQPKGCEDPKSKPPDPIFSTKRPRYDDSGESDKVRSVTYGRNGRYTGAGYAGSRYNSQTNNGKTGLGRKNGGAETTVVANNITQSRDLGRHSAIYSKKVMNNSGSRGNNITGATVGSGSRFAVLSEEKSDEAVGMSTRRRAEFRSKTPAKKVLAEVSNRKTNSMTYQSSGPSKYLINPPPSKPPFNKPCKENIIPRQGTKLPIKHIVIDPSVSVGEEIKDFEVLQSLHNDILQQAKRIDSDTTGNAVETQLPTQVNVSDATDFEMVASTLKEAMEVVLV</sequence>
<dbReference type="EMBL" id="JAUESC010000380">
    <property type="protein sequence ID" value="KAK0592077.1"/>
    <property type="molecule type" value="Genomic_DNA"/>
</dbReference>
<keyword evidence="3" id="KW-1185">Reference proteome</keyword>
<evidence type="ECO:0000313" key="2">
    <source>
        <dbReference type="EMBL" id="KAK0592077.1"/>
    </source>
</evidence>
<evidence type="ECO:0000313" key="3">
    <source>
        <dbReference type="Proteomes" id="UP001168877"/>
    </source>
</evidence>
<accession>A0AA39VTD7</accession>
<name>A0AA39VTD7_ACESA</name>
<dbReference type="AlphaFoldDB" id="A0AA39VTD7"/>
<protein>
    <submittedName>
        <fullName evidence="2">Uncharacterized protein</fullName>
    </submittedName>
</protein>
<dbReference type="Proteomes" id="UP001168877">
    <property type="component" value="Unassembled WGS sequence"/>
</dbReference>
<feature type="compositionally biased region" description="Basic and acidic residues" evidence="1">
    <location>
        <begin position="34"/>
        <end position="46"/>
    </location>
</feature>
<comment type="caution">
    <text evidence="2">The sequence shown here is derived from an EMBL/GenBank/DDBJ whole genome shotgun (WGS) entry which is preliminary data.</text>
</comment>
<reference evidence="2" key="2">
    <citation type="submission" date="2023-06" db="EMBL/GenBank/DDBJ databases">
        <authorList>
            <person name="Swenson N.G."/>
            <person name="Wegrzyn J.L."/>
            <person name="Mcevoy S.L."/>
        </authorList>
    </citation>
    <scope>NUCLEOTIDE SEQUENCE</scope>
    <source>
        <strain evidence="2">NS2018</strain>
        <tissue evidence="2">Leaf</tissue>
    </source>
</reference>
<gene>
    <name evidence="2" type="ORF">LWI29_012904</name>
</gene>
<organism evidence="2 3">
    <name type="scientific">Acer saccharum</name>
    <name type="common">Sugar maple</name>
    <dbReference type="NCBI Taxonomy" id="4024"/>
    <lineage>
        <taxon>Eukaryota</taxon>
        <taxon>Viridiplantae</taxon>
        <taxon>Streptophyta</taxon>
        <taxon>Embryophyta</taxon>
        <taxon>Tracheophyta</taxon>
        <taxon>Spermatophyta</taxon>
        <taxon>Magnoliopsida</taxon>
        <taxon>eudicotyledons</taxon>
        <taxon>Gunneridae</taxon>
        <taxon>Pentapetalae</taxon>
        <taxon>rosids</taxon>
        <taxon>malvids</taxon>
        <taxon>Sapindales</taxon>
        <taxon>Sapindaceae</taxon>
        <taxon>Hippocastanoideae</taxon>
        <taxon>Acereae</taxon>
        <taxon>Acer</taxon>
    </lineage>
</organism>
<reference evidence="2" key="1">
    <citation type="journal article" date="2022" name="Plant J.">
        <title>Strategies of tolerance reflected in two North American maple genomes.</title>
        <authorList>
            <person name="McEvoy S.L."/>
            <person name="Sezen U.U."/>
            <person name="Trouern-Trend A."/>
            <person name="McMahon S.M."/>
            <person name="Schaberg P.G."/>
            <person name="Yang J."/>
            <person name="Wegrzyn J.L."/>
            <person name="Swenson N.G."/>
        </authorList>
    </citation>
    <scope>NUCLEOTIDE SEQUENCE</scope>
    <source>
        <strain evidence="2">NS2018</strain>
    </source>
</reference>
<evidence type="ECO:0000256" key="1">
    <source>
        <dbReference type="SAM" id="MobiDB-lite"/>
    </source>
</evidence>